<dbReference type="PROSITE" id="PS51987">
    <property type="entry name" value="GS_CATALYTIC"/>
    <property type="match status" value="1"/>
</dbReference>
<reference evidence="7 8" key="2">
    <citation type="journal article" date="2016" name="Genome Announc.">
        <title>Complete Genome Sequence of the Highly Virulent Aeromonas schubertii Strain WL1483, Isolated from Diseased Snakehead Fish (Channa argus) in China.</title>
        <authorList>
            <person name="Liu L."/>
            <person name="Li N."/>
            <person name="Zhang D."/>
            <person name="Fu X."/>
            <person name="Shi C."/>
            <person name="Lin Q."/>
            <person name="Hao G."/>
        </authorList>
    </citation>
    <scope>NUCLEOTIDE SEQUENCE [LARGE SCALE GENOMIC DNA]</scope>
    <source>
        <strain evidence="7 8">WL1483</strain>
    </source>
</reference>
<comment type="similarity">
    <text evidence="4 5">Belongs to the glutamine synthetase family.</text>
</comment>
<dbReference type="Gene3D" id="3.30.590.10">
    <property type="entry name" value="Glutamine synthetase/guanido kinase, catalytic domain"/>
    <property type="match status" value="1"/>
</dbReference>
<dbReference type="SMART" id="SM01230">
    <property type="entry name" value="Gln-synt_C"/>
    <property type="match status" value="1"/>
</dbReference>
<dbReference type="PATRIC" id="fig|652.5.peg.991"/>
<organism evidence="7 8">
    <name type="scientific">Aeromonas schubertii</name>
    <dbReference type="NCBI Taxonomy" id="652"/>
    <lineage>
        <taxon>Bacteria</taxon>
        <taxon>Pseudomonadati</taxon>
        <taxon>Pseudomonadota</taxon>
        <taxon>Gammaproteobacteria</taxon>
        <taxon>Aeromonadales</taxon>
        <taxon>Aeromonadaceae</taxon>
        <taxon>Aeromonas</taxon>
    </lineage>
</organism>
<dbReference type="GO" id="GO:0006598">
    <property type="term" value="P:polyamine catabolic process"/>
    <property type="evidence" value="ECO:0007669"/>
    <property type="project" value="TreeGrafter"/>
</dbReference>
<dbReference type="SUPFAM" id="SSF55931">
    <property type="entry name" value="Glutamine synthetase/guanido kinase"/>
    <property type="match status" value="1"/>
</dbReference>
<comment type="cofactor">
    <cofactor evidence="1">
        <name>Mg(2+)</name>
        <dbReference type="ChEBI" id="CHEBI:18420"/>
    </cofactor>
</comment>
<feature type="domain" description="GS catalytic" evidence="6">
    <location>
        <begin position="113"/>
        <end position="449"/>
    </location>
</feature>
<evidence type="ECO:0000313" key="7">
    <source>
        <dbReference type="EMBL" id="ALP41697.1"/>
    </source>
</evidence>
<evidence type="ECO:0000256" key="3">
    <source>
        <dbReference type="ARBA" id="ARBA00022842"/>
    </source>
</evidence>
<reference evidence="8" key="1">
    <citation type="submission" date="2015-10" db="EMBL/GenBank/DDBJ databases">
        <title>Complete Genome Sequence of Aeromonas schubertii strain WL1483.</title>
        <authorList>
            <person name="Liu L."/>
        </authorList>
    </citation>
    <scope>NUCLEOTIDE SEQUENCE [LARGE SCALE GENOMIC DNA]</scope>
    <source>
        <strain evidence="8">WL1483</strain>
    </source>
</reference>
<dbReference type="InterPro" id="IPR008146">
    <property type="entry name" value="Gln_synth_cat_dom"/>
</dbReference>
<dbReference type="GO" id="GO:0006542">
    <property type="term" value="P:glutamine biosynthetic process"/>
    <property type="evidence" value="ECO:0007669"/>
    <property type="project" value="InterPro"/>
</dbReference>
<accession>A0A0S2SJ13</accession>
<keyword evidence="2" id="KW-0436">Ligase</keyword>
<sequence>MEEAAAFFQQNPDLQYMDMLLPDLNGILRGKRIPIGSLEKLEKGCYFPVSVFALDINGNTVEEAGLGQDLGEPDHRCIPIPGTLMPAASDPERVGQMLLTMLDDDESALNIEPRNILKRQWEALKAQGVHPVVAVELEFYLIDRERDEDGRIQPPCSPVTQRRDIGAQVYSVDNLNDFDDFLQEVHSVAEQQGLPLDGAVAEAAPGQFEINLRHTDDVLAACDQALALKRLIHGVAERHEMEATFMAKPYPDQAGSGMHIHISIVDKQGNNLFSDAEGDDSPLLLHAVAGMIDLLPSSIVLLAPNVNSDRRFQPGMYVPLHASWGHNNRTVALRIPCGDRQDRRIEHRVAGADANPYLVVATVLAALQHGLDNRLQPPPPVVGNGLIVEGDSFPFRMSDALTAFEECDVLKRYLGEEFCHIYYICKNDELLQFERHVTELELNWILKTT</sequence>
<dbReference type="InterPro" id="IPR014746">
    <property type="entry name" value="Gln_synth/guanido_kin_cat_dom"/>
</dbReference>
<dbReference type="KEGG" id="asr:WL1483_2278"/>
<proteinExistence type="inferred from homology"/>
<dbReference type="PANTHER" id="PTHR43785:SF12">
    <property type="entry name" value="TYPE-1 GLUTAMINE SYNTHETASE 2"/>
    <property type="match status" value="1"/>
</dbReference>
<dbReference type="InterPro" id="IPR036651">
    <property type="entry name" value="Gln_synt_N_sf"/>
</dbReference>
<dbReference type="SUPFAM" id="SSF54368">
    <property type="entry name" value="Glutamine synthetase, N-terminal domain"/>
    <property type="match status" value="1"/>
</dbReference>
<evidence type="ECO:0000256" key="4">
    <source>
        <dbReference type="PROSITE-ProRule" id="PRU01331"/>
    </source>
</evidence>
<dbReference type="Pfam" id="PF00120">
    <property type="entry name" value="Gln-synt_C"/>
    <property type="match status" value="1"/>
</dbReference>
<keyword evidence="3" id="KW-0460">Magnesium</keyword>
<dbReference type="Proteomes" id="UP000058114">
    <property type="component" value="Chromosome"/>
</dbReference>
<protein>
    <submittedName>
        <fullName evidence="7">Gamma-glutamylputrescine synthetase</fullName>
    </submittedName>
</protein>
<dbReference type="EMBL" id="CP013067">
    <property type="protein sequence ID" value="ALP41697.1"/>
    <property type="molecule type" value="Genomic_DNA"/>
</dbReference>
<dbReference type="AlphaFoldDB" id="A0A0S2SJ13"/>
<dbReference type="InterPro" id="IPR027303">
    <property type="entry name" value="Gln_synth_gly_rich_site"/>
</dbReference>
<dbReference type="PANTHER" id="PTHR43785">
    <property type="entry name" value="GAMMA-GLUTAMYLPUTRESCINE SYNTHETASE"/>
    <property type="match status" value="1"/>
</dbReference>
<dbReference type="PROSITE" id="PS00181">
    <property type="entry name" value="GLNA_ATP"/>
    <property type="match status" value="1"/>
</dbReference>
<name>A0A0S2SJ13_9GAMM</name>
<evidence type="ECO:0000256" key="5">
    <source>
        <dbReference type="RuleBase" id="RU000384"/>
    </source>
</evidence>
<evidence type="ECO:0000256" key="1">
    <source>
        <dbReference type="ARBA" id="ARBA00001946"/>
    </source>
</evidence>
<gene>
    <name evidence="7" type="primary">puuA</name>
    <name evidence="7" type="ORF">WL1483_2278</name>
</gene>
<dbReference type="GO" id="GO:0004356">
    <property type="term" value="F:glutamine synthetase activity"/>
    <property type="evidence" value="ECO:0007669"/>
    <property type="project" value="InterPro"/>
</dbReference>
<evidence type="ECO:0000313" key="8">
    <source>
        <dbReference type="Proteomes" id="UP000058114"/>
    </source>
</evidence>
<evidence type="ECO:0000259" key="6">
    <source>
        <dbReference type="PROSITE" id="PS51987"/>
    </source>
</evidence>
<evidence type="ECO:0000256" key="2">
    <source>
        <dbReference type="ARBA" id="ARBA00022598"/>
    </source>
</evidence>